<evidence type="ECO:0000313" key="2">
    <source>
        <dbReference type="EMBL" id="SIS84608.1"/>
    </source>
</evidence>
<accession>A0A1N7MEX4</accession>
<feature type="transmembrane region" description="Helical" evidence="1">
    <location>
        <begin position="95"/>
        <end position="116"/>
    </location>
</feature>
<dbReference type="STRING" id="713588.SAMN05421789_108123"/>
<evidence type="ECO:0000313" key="3">
    <source>
        <dbReference type="Proteomes" id="UP000185839"/>
    </source>
</evidence>
<name>A0A1N7MEX4_9FLAO</name>
<dbReference type="Proteomes" id="UP000185839">
    <property type="component" value="Unassembled WGS sequence"/>
</dbReference>
<sequence>MAQKLKTQDLMEVFNKNLNEVNLKFDLNKEIISTLDKKLEQIENSSLKIEYEPLGTVILDNDKMFKEHRSELSNIFEKQISMMKVVSKKESKYQLYFYGALTILLFLCAAILSYGIDQYHEKKAAEKEVKFYSKEAFRRNEYLKENNLTEKYESWLEQKQSNQNSVN</sequence>
<dbReference type="AlphaFoldDB" id="A0A1N7MEX4"/>
<gene>
    <name evidence="2" type="ORF">SAMN05421789_108123</name>
</gene>
<dbReference type="EMBL" id="FTOI01000008">
    <property type="protein sequence ID" value="SIS84608.1"/>
    <property type="molecule type" value="Genomic_DNA"/>
</dbReference>
<proteinExistence type="predicted"/>
<keyword evidence="1" id="KW-0472">Membrane</keyword>
<protein>
    <submittedName>
        <fullName evidence="2">Uncharacterized protein</fullName>
    </submittedName>
</protein>
<dbReference type="OrthoDB" id="1258692at2"/>
<evidence type="ECO:0000256" key="1">
    <source>
        <dbReference type="SAM" id="Phobius"/>
    </source>
</evidence>
<organism evidence="2 3">
    <name type="scientific">Kaistella chaponensis</name>
    <dbReference type="NCBI Taxonomy" id="713588"/>
    <lineage>
        <taxon>Bacteria</taxon>
        <taxon>Pseudomonadati</taxon>
        <taxon>Bacteroidota</taxon>
        <taxon>Flavobacteriia</taxon>
        <taxon>Flavobacteriales</taxon>
        <taxon>Weeksellaceae</taxon>
        <taxon>Chryseobacterium group</taxon>
        <taxon>Kaistella</taxon>
    </lineage>
</organism>
<keyword evidence="1" id="KW-1133">Transmembrane helix</keyword>
<dbReference type="RefSeq" id="WP_076387295.1">
    <property type="nucleotide sequence ID" value="NZ_FTOI01000008.1"/>
</dbReference>
<keyword evidence="3" id="KW-1185">Reference proteome</keyword>
<keyword evidence="1" id="KW-0812">Transmembrane</keyword>
<reference evidence="3" key="1">
    <citation type="submission" date="2017-01" db="EMBL/GenBank/DDBJ databases">
        <authorList>
            <person name="Varghese N."/>
            <person name="Submissions S."/>
        </authorList>
    </citation>
    <scope>NUCLEOTIDE SEQUENCE [LARGE SCALE GENOMIC DNA]</scope>
    <source>
        <strain evidence="3">DSM 23145</strain>
    </source>
</reference>